<evidence type="ECO:0000313" key="2">
    <source>
        <dbReference type="EMBL" id="CAK9252855.1"/>
    </source>
</evidence>
<dbReference type="InterPro" id="IPR019734">
    <property type="entry name" value="TPR_rpt"/>
</dbReference>
<reference evidence="2" key="1">
    <citation type="submission" date="2024-02" db="EMBL/GenBank/DDBJ databases">
        <authorList>
            <consortium name="ELIXIR-Norway"/>
            <consortium name="Elixir Norway"/>
        </authorList>
    </citation>
    <scope>NUCLEOTIDE SEQUENCE</scope>
</reference>
<organism evidence="2 3">
    <name type="scientific">Sphagnum jensenii</name>
    <dbReference type="NCBI Taxonomy" id="128206"/>
    <lineage>
        <taxon>Eukaryota</taxon>
        <taxon>Viridiplantae</taxon>
        <taxon>Streptophyta</taxon>
        <taxon>Embryophyta</taxon>
        <taxon>Bryophyta</taxon>
        <taxon>Sphagnophytina</taxon>
        <taxon>Sphagnopsida</taxon>
        <taxon>Sphagnales</taxon>
        <taxon>Sphagnaceae</taxon>
        <taxon>Sphagnum</taxon>
    </lineage>
</organism>
<gene>
    <name evidence="2" type="ORF">CSSPJE1EN1_LOCUS28233</name>
</gene>
<comment type="caution">
    <text evidence="2">The sequence shown here is derived from an EMBL/GenBank/DDBJ whole genome shotgun (WGS) entry which is preliminary data.</text>
</comment>
<dbReference type="Proteomes" id="UP001497444">
    <property type="component" value="Unassembled WGS sequence"/>
</dbReference>
<keyword evidence="3" id="KW-1185">Reference proteome</keyword>
<evidence type="ECO:0000313" key="3">
    <source>
        <dbReference type="Proteomes" id="UP001497444"/>
    </source>
</evidence>
<protein>
    <recommendedName>
        <fullName evidence="4">Tetratricopeptide repeat protein</fullName>
    </recommendedName>
</protein>
<keyword evidence="1" id="KW-0802">TPR repeat</keyword>
<dbReference type="PROSITE" id="PS50005">
    <property type="entry name" value="TPR"/>
    <property type="match status" value="1"/>
</dbReference>
<proteinExistence type="predicted"/>
<dbReference type="EMBL" id="CAXAQS010000716">
    <property type="protein sequence ID" value="CAK9252855.1"/>
    <property type="molecule type" value="Genomic_DNA"/>
</dbReference>
<feature type="repeat" description="TPR" evidence="1">
    <location>
        <begin position="182"/>
        <end position="215"/>
    </location>
</feature>
<evidence type="ECO:0000256" key="1">
    <source>
        <dbReference type="PROSITE-ProRule" id="PRU00339"/>
    </source>
</evidence>
<accession>A0ABP0VIJ0</accession>
<name>A0ABP0VIJ0_9BRYO</name>
<sequence length="278" mass="32024">MNCEELMVQLTRAKITLLDPEKRAKYDDEYEGGDVLSEAEKLFLSSGTRISERLKKKLSQWEKEFESTLIEDNFDSISVKPDIVRSADSLHGIITNIYMLVNNIRDLNLDLLDEDAPEIKEKLELASLNKNYKILNELLYGDNLRDLAFFVKQNRCNKAVDLLHETYTKGRNIEEYPNKFKAALKLLQGSSLKMRGKYNESLKLYEEAVLLCPSDDMCSAISLLLDSNYMESVAQNLLKNLNSIHNIPEQHKHVDKLKGNPNIRMTTRYERVSLKTIS</sequence>
<evidence type="ECO:0008006" key="4">
    <source>
        <dbReference type="Google" id="ProtNLM"/>
    </source>
</evidence>